<gene>
    <name evidence="1" type="ORF">EZS28_002329</name>
</gene>
<sequence>MCLFKDIYDKSLDVEVVVSGNPTSNEEPNASQLDPKEPDSHIDDVIIKHDKQLASSQQLIYTVTNVFNQIQLIASFDYGGHAYNTYYIVDDGTCRVCAFNIYFETKGQATSIQEIGRIPNAKLPTDGKTGIFSKFKKLVSDVGKGVSWMNDKIVKPIMSITNALFQSLVPAGSMVAKGISAGSSAVDALFGPNKQQSKQKFSQDFKAFRESSIELTNIYSDYFCAIEHESLVYEDSYLKITGNVRIDDISCCKRYISFKAISDAHAAQTAAPYFMPVNFAISIPLDDLLIFSAFSECPNSLFDDLKIKFKINPKAFLLCQVDPIISLAKFDTICKDGLLSSGLDKLKYIDLFFRNQSLTLQYTNMYTQIGCTADLITGIRAEELTPSGLKNLVCDIRPVTVSVRNYILTAVTANMSGYKASDICLNRVFQFYQSRSFVVPAQRIETLAFPSGVALTGLRTSQNTPLYHVIDRCLFFLKDIRQTTCFENPCYQNMQFSTLGRNFPDFPMNTLNEQFFTIQLAANNFDNIFEATDEYEESVTTPTDSTTRRYNPVSDYSSFFITLQCERNSNGALTFDGLDTQNKNISIELRKQPIYQGAVDTYYNVDSNKQHPPPTILCTIHDIF</sequence>
<evidence type="ECO:0000313" key="1">
    <source>
        <dbReference type="EMBL" id="KAA6402141.1"/>
    </source>
</evidence>
<protein>
    <submittedName>
        <fullName evidence="1">Uncharacterized protein</fullName>
    </submittedName>
</protein>
<reference evidence="1 2" key="1">
    <citation type="submission" date="2019-03" db="EMBL/GenBank/DDBJ databases">
        <title>Single cell metagenomics reveals metabolic interactions within the superorganism composed of flagellate Streblomastix strix and complex community of Bacteroidetes bacteria on its surface.</title>
        <authorList>
            <person name="Treitli S.C."/>
            <person name="Kolisko M."/>
            <person name="Husnik F."/>
            <person name="Keeling P."/>
            <person name="Hampl V."/>
        </authorList>
    </citation>
    <scope>NUCLEOTIDE SEQUENCE [LARGE SCALE GENOMIC DNA]</scope>
    <source>
        <strain evidence="1">ST1C</strain>
    </source>
</reference>
<name>A0A5J4X4I2_9EUKA</name>
<dbReference type="EMBL" id="SNRW01000280">
    <property type="protein sequence ID" value="KAA6402141.1"/>
    <property type="molecule type" value="Genomic_DNA"/>
</dbReference>
<dbReference type="AlphaFoldDB" id="A0A5J4X4I2"/>
<evidence type="ECO:0000313" key="2">
    <source>
        <dbReference type="Proteomes" id="UP000324800"/>
    </source>
</evidence>
<comment type="caution">
    <text evidence="1">The sequence shown here is derived from an EMBL/GenBank/DDBJ whole genome shotgun (WGS) entry which is preliminary data.</text>
</comment>
<accession>A0A5J4X4I2</accession>
<organism evidence="1 2">
    <name type="scientific">Streblomastix strix</name>
    <dbReference type="NCBI Taxonomy" id="222440"/>
    <lineage>
        <taxon>Eukaryota</taxon>
        <taxon>Metamonada</taxon>
        <taxon>Preaxostyla</taxon>
        <taxon>Oxymonadida</taxon>
        <taxon>Streblomastigidae</taxon>
        <taxon>Streblomastix</taxon>
    </lineage>
</organism>
<dbReference type="Proteomes" id="UP000324800">
    <property type="component" value="Unassembled WGS sequence"/>
</dbReference>
<proteinExistence type="predicted"/>